<gene>
    <name evidence="1" type="ORF">SAMN02194393_00885</name>
</gene>
<dbReference type="RefSeq" id="WP_244282000.1">
    <property type="nucleotide sequence ID" value="NZ_FUZT01000002.1"/>
</dbReference>
<accession>A0A1T5J3D1</accession>
<reference evidence="1 2" key="1">
    <citation type="submission" date="2017-02" db="EMBL/GenBank/DDBJ databases">
        <authorList>
            <person name="Peterson S.W."/>
        </authorList>
    </citation>
    <scope>NUCLEOTIDE SEQUENCE [LARGE SCALE GENOMIC DNA]</scope>
    <source>
        <strain evidence="1 2">M1</strain>
    </source>
</reference>
<dbReference type="EMBL" id="FUZT01000002">
    <property type="protein sequence ID" value="SKC45874.1"/>
    <property type="molecule type" value="Genomic_DNA"/>
</dbReference>
<dbReference type="InterPro" id="IPR018743">
    <property type="entry name" value="DUF2292"/>
</dbReference>
<dbReference type="AlphaFoldDB" id="A0A1T5J3D1"/>
<dbReference type="Proteomes" id="UP000190285">
    <property type="component" value="Unassembled WGS sequence"/>
</dbReference>
<protein>
    <submittedName>
        <fullName evidence="1">Uncharacterized small protein</fullName>
    </submittedName>
</protein>
<proteinExistence type="predicted"/>
<name>A0A1T5J3D1_9FIRM</name>
<organism evidence="1 2">
    <name type="scientific">Maledivibacter halophilus</name>
    <dbReference type="NCBI Taxonomy" id="36842"/>
    <lineage>
        <taxon>Bacteria</taxon>
        <taxon>Bacillati</taxon>
        <taxon>Bacillota</taxon>
        <taxon>Clostridia</taxon>
        <taxon>Peptostreptococcales</taxon>
        <taxon>Caminicellaceae</taxon>
        <taxon>Maledivibacter</taxon>
    </lineage>
</organism>
<evidence type="ECO:0000313" key="2">
    <source>
        <dbReference type="Proteomes" id="UP000190285"/>
    </source>
</evidence>
<dbReference type="Pfam" id="PF10055">
    <property type="entry name" value="DUF2292"/>
    <property type="match status" value="1"/>
</dbReference>
<evidence type="ECO:0000313" key="1">
    <source>
        <dbReference type="EMBL" id="SKC45874.1"/>
    </source>
</evidence>
<keyword evidence="2" id="KW-1185">Reference proteome</keyword>
<sequence>MSKKQSQILLNEKEKNLIELIRSTEYGEIRIVIQNAIPIRVEEIKKSIKL</sequence>